<dbReference type="Pfam" id="PF17390">
    <property type="entry name" value="Bac_rhamnosid_C"/>
    <property type="match status" value="1"/>
</dbReference>
<dbReference type="Gene3D" id="2.60.120.260">
    <property type="entry name" value="Galactose-binding domain-like"/>
    <property type="match status" value="2"/>
</dbReference>
<dbReference type="PANTHER" id="PTHR33307">
    <property type="entry name" value="ALPHA-RHAMNOSIDASE (EUROFUNG)"/>
    <property type="match status" value="1"/>
</dbReference>
<organism evidence="8 9">
    <name type="scientific">Echinicola soli</name>
    <dbReference type="NCBI Taxonomy" id="2591634"/>
    <lineage>
        <taxon>Bacteria</taxon>
        <taxon>Pseudomonadati</taxon>
        <taxon>Bacteroidota</taxon>
        <taxon>Cytophagia</taxon>
        <taxon>Cytophagales</taxon>
        <taxon>Cyclobacteriaceae</taxon>
        <taxon>Echinicola</taxon>
    </lineage>
</organism>
<dbReference type="Gene3D" id="2.60.420.10">
    <property type="entry name" value="Maltose phosphorylase, domain 3"/>
    <property type="match status" value="1"/>
</dbReference>
<feature type="domain" description="Bacterial alpha-L-rhamnosidase N-terminal" evidence="5">
    <location>
        <begin position="176"/>
        <end position="349"/>
    </location>
</feature>
<gene>
    <name evidence="8" type="ORF">FKX85_05580</name>
</gene>
<evidence type="ECO:0000313" key="9">
    <source>
        <dbReference type="Proteomes" id="UP000316614"/>
    </source>
</evidence>
<feature type="domain" description="Alpha-L-rhamnosidase concanavalin-like" evidence="4">
    <location>
        <begin position="358"/>
        <end position="458"/>
    </location>
</feature>
<dbReference type="Pfam" id="PF25788">
    <property type="entry name" value="Ig_Rha78A_N"/>
    <property type="match status" value="1"/>
</dbReference>
<evidence type="ECO:0000259" key="5">
    <source>
        <dbReference type="Pfam" id="PF08531"/>
    </source>
</evidence>
<protein>
    <recommendedName>
        <fullName evidence="2">alpha-L-rhamnosidase</fullName>
        <ecNumber evidence="2">3.2.1.40</ecNumber>
    </recommendedName>
</protein>
<feature type="domain" description="Alpha-L-rhamnosidase six-hairpin glycosidase" evidence="6">
    <location>
        <begin position="463"/>
        <end position="807"/>
    </location>
</feature>
<evidence type="ECO:0000259" key="6">
    <source>
        <dbReference type="Pfam" id="PF17389"/>
    </source>
</evidence>
<dbReference type="PIRSF" id="PIRSF010631">
    <property type="entry name" value="A-rhamnsds"/>
    <property type="match status" value="1"/>
</dbReference>
<dbReference type="OrthoDB" id="9815108at2"/>
<dbReference type="Proteomes" id="UP000316614">
    <property type="component" value="Chromosome"/>
</dbReference>
<dbReference type="Gene3D" id="1.50.10.10">
    <property type="match status" value="1"/>
</dbReference>
<dbReference type="Pfam" id="PF17389">
    <property type="entry name" value="Bac_rhamnosid6H"/>
    <property type="match status" value="1"/>
</dbReference>
<dbReference type="RefSeq" id="WP_141613784.1">
    <property type="nucleotide sequence ID" value="NZ_CP041253.1"/>
</dbReference>
<keyword evidence="3" id="KW-0378">Hydrolase</keyword>
<sequence>MKRLIASVLFFFMVISMVKSYPDGDIAVGALKVEMLTDPEGIDVRYPKLSWKISAGQKETYQEAYQVLVASSPELLSPEKADVWNSGRVTSDGSIHVTYDGEALGKDTKVYWKVKVWTNHGESDWSETAHWSLGLLYYKDWRGRWIGFDRAFPWEDISTFPTLGARYFRHEFGVEKEVKRATVYIMGLGLYELHLNGQKVGDAVLAPTPTDYTQNVKYNAYDVTTMLRGSTENAVGVMLGNGRYFTMRQNYKPYKIKNFGFPKLLFNLVIHYKDGSKEVISTSDQWKGTADGPIRNNNEYDGEYYDANKEFPGWDKIGFDDSSWLQAEYVQEPRGDFEAQLNENMKVMEEVKPVSLEKIDGDRYILDMGQNMVGWLQMTVQGEKGDTVKLKFAESLQENGELFMTNLRDAKVTDTYILKDAKEVTWEPRFTYHGFRFVEISGYPDEPKIEDFVGKVVYDNIKTVGHFETSDPVLNQIYQNAWWGIAGNYKGMPVDCPQRNERQPWLGDRAVGAHGEFYMFDNARLYQKWLEDIRLAQKADGSLPDVAPAYWRYYSDNMTWPGTYLMIADMLYQQTGDSSVVRENYHAMKKWLTYMADRYMNEDYIVTKDSYGDWVVPPASIEAGTGQNADVKRPSALISTAYYYYFMEMMSDFASILGKQEDIPAYQSMKVKVHEGFQKEFYHEEGFYGANKMTDNLLPLAFGMVPEEDRQKVFGQVVETIEVKNSGHLSTGLIGTQWLMRTLSDFGRADLALKLATNTTFPSWGYMIENGATTIWELWHGNVAKASMNSQNHTMLLGDLTVWYYEYLAGIKAGENSPGFKSFVLDPVFVQELDFVKASFDSPYGMIGSYWERQGKQIVWKVKVPVNTTATVKLPARATGNVTLNGKALVTGETVVKLGSGEYEFVF</sequence>
<dbReference type="InterPro" id="IPR035396">
    <property type="entry name" value="Bac_rhamnosid6H"/>
</dbReference>
<dbReference type="Gene3D" id="2.60.40.10">
    <property type="entry name" value="Immunoglobulins"/>
    <property type="match status" value="1"/>
</dbReference>
<proteinExistence type="predicted"/>
<dbReference type="PANTHER" id="PTHR33307:SF6">
    <property type="entry name" value="ALPHA-RHAMNOSIDASE (EUROFUNG)-RELATED"/>
    <property type="match status" value="1"/>
</dbReference>
<dbReference type="InterPro" id="IPR016007">
    <property type="entry name" value="Alpha_rhamnosid"/>
</dbReference>
<dbReference type="GO" id="GO:0005975">
    <property type="term" value="P:carbohydrate metabolic process"/>
    <property type="evidence" value="ECO:0007669"/>
    <property type="project" value="InterPro"/>
</dbReference>
<evidence type="ECO:0000256" key="2">
    <source>
        <dbReference type="ARBA" id="ARBA00012652"/>
    </source>
</evidence>
<evidence type="ECO:0000259" key="4">
    <source>
        <dbReference type="Pfam" id="PF05592"/>
    </source>
</evidence>
<name>A0A514CFG0_9BACT</name>
<dbReference type="Pfam" id="PF05592">
    <property type="entry name" value="Bac_rhamnosid"/>
    <property type="match status" value="1"/>
</dbReference>
<keyword evidence="9" id="KW-1185">Reference proteome</keyword>
<dbReference type="AlphaFoldDB" id="A0A514CFG0"/>
<comment type="catalytic activity">
    <reaction evidence="1">
        <text>Hydrolysis of terminal non-reducing alpha-L-rhamnose residues in alpha-L-rhamnosides.</text>
        <dbReference type="EC" id="3.2.1.40"/>
    </reaction>
</comment>
<reference evidence="8 9" key="1">
    <citation type="submission" date="2019-06" db="EMBL/GenBank/DDBJ databases">
        <title>Echinicola alkalisoli sp. nov. isolated from saline soil.</title>
        <authorList>
            <person name="Sun J.-Q."/>
            <person name="Xu L."/>
        </authorList>
    </citation>
    <scope>NUCLEOTIDE SEQUENCE [LARGE SCALE GENOMIC DNA]</scope>
    <source>
        <strain evidence="8 9">LN3S3</strain>
    </source>
</reference>
<evidence type="ECO:0000256" key="1">
    <source>
        <dbReference type="ARBA" id="ARBA00001445"/>
    </source>
</evidence>
<dbReference type="InterPro" id="IPR008902">
    <property type="entry name" value="Rhamnosid_concanavalin"/>
</dbReference>
<evidence type="ECO:0000313" key="8">
    <source>
        <dbReference type="EMBL" id="QDH78528.1"/>
    </source>
</evidence>
<dbReference type="InterPro" id="IPR012341">
    <property type="entry name" value="6hp_glycosidase-like_sf"/>
</dbReference>
<dbReference type="InterPro" id="IPR013737">
    <property type="entry name" value="Bac_rhamnosid_N"/>
</dbReference>
<feature type="domain" description="Alpha-L-rhamnosidase C-terminal" evidence="7">
    <location>
        <begin position="810"/>
        <end position="883"/>
    </location>
</feature>
<dbReference type="GO" id="GO:0030596">
    <property type="term" value="F:alpha-L-rhamnosidase activity"/>
    <property type="evidence" value="ECO:0007669"/>
    <property type="project" value="UniProtKB-EC"/>
</dbReference>
<dbReference type="SUPFAM" id="SSF48208">
    <property type="entry name" value="Six-hairpin glycosidases"/>
    <property type="match status" value="1"/>
</dbReference>
<dbReference type="EC" id="3.2.1.40" evidence="2"/>
<dbReference type="Pfam" id="PF08531">
    <property type="entry name" value="Bac_rhamnosid_N"/>
    <property type="match status" value="1"/>
</dbReference>
<evidence type="ECO:0000259" key="7">
    <source>
        <dbReference type="Pfam" id="PF17390"/>
    </source>
</evidence>
<dbReference type="InterPro" id="IPR013783">
    <property type="entry name" value="Ig-like_fold"/>
</dbReference>
<dbReference type="KEGG" id="echi:FKX85_05580"/>
<dbReference type="InterPro" id="IPR035398">
    <property type="entry name" value="Bac_rhamnosid_C"/>
</dbReference>
<evidence type="ECO:0000256" key="3">
    <source>
        <dbReference type="ARBA" id="ARBA00022801"/>
    </source>
</evidence>
<dbReference type="EMBL" id="CP041253">
    <property type="protein sequence ID" value="QDH78528.1"/>
    <property type="molecule type" value="Genomic_DNA"/>
</dbReference>
<dbReference type="InterPro" id="IPR008928">
    <property type="entry name" value="6-hairpin_glycosidase_sf"/>
</dbReference>
<accession>A0A514CFG0</accession>